<dbReference type="Gene3D" id="1.10.110.10">
    <property type="entry name" value="Plant lipid-transfer and hydrophobic proteins"/>
    <property type="match status" value="1"/>
</dbReference>
<protein>
    <recommendedName>
        <fullName evidence="13">Bifunctional inhibitor/plant lipid transfer protein/seed storage helical domain-containing protein</fullName>
    </recommendedName>
</protein>
<evidence type="ECO:0000256" key="2">
    <source>
        <dbReference type="ARBA" id="ARBA00009748"/>
    </source>
</evidence>
<name>A0AA88RQ55_9ASTE</name>
<keyword evidence="15" id="KW-1185">Reference proteome</keyword>
<proteinExistence type="inferred from homology"/>
<keyword evidence="6 12" id="KW-0732">Signal</keyword>
<feature type="chain" id="PRO_5041667851" description="Bifunctional inhibitor/plant lipid transfer protein/seed storage helical domain-containing protein" evidence="12">
    <location>
        <begin position="24"/>
        <end position="183"/>
    </location>
</feature>
<dbReference type="FunFam" id="1.10.110.10:FF:000001">
    <property type="entry name" value="Bifunctional inhibitor/lipid-transfer protein/seed storage 2S albumin superfamily protein"/>
    <property type="match status" value="1"/>
</dbReference>
<dbReference type="InterPro" id="IPR036312">
    <property type="entry name" value="Bifun_inhib/LTP/seed_sf"/>
</dbReference>
<evidence type="ECO:0000256" key="9">
    <source>
        <dbReference type="ARBA" id="ARBA00023180"/>
    </source>
</evidence>
<dbReference type="GO" id="GO:0008289">
    <property type="term" value="F:lipid binding"/>
    <property type="evidence" value="ECO:0007669"/>
    <property type="project" value="UniProtKB-KW"/>
</dbReference>
<evidence type="ECO:0000256" key="5">
    <source>
        <dbReference type="ARBA" id="ARBA00022622"/>
    </source>
</evidence>
<evidence type="ECO:0000256" key="3">
    <source>
        <dbReference type="ARBA" id="ARBA00022448"/>
    </source>
</evidence>
<dbReference type="GO" id="GO:0005886">
    <property type="term" value="C:plasma membrane"/>
    <property type="evidence" value="ECO:0007669"/>
    <property type="project" value="UniProtKB-SubCell"/>
</dbReference>
<dbReference type="SUPFAM" id="SSF47699">
    <property type="entry name" value="Bifunctional inhibitor/lipid-transfer protein/seed storage 2S albumin"/>
    <property type="match status" value="1"/>
</dbReference>
<dbReference type="PANTHER" id="PTHR33044">
    <property type="entry name" value="BIFUNCTIONAL INHIBITOR/LIPID-TRANSFER PROTEIN/SEED STORAGE 2S ALBUMIN SUPERFAMILY PROTEIN-RELATED"/>
    <property type="match status" value="1"/>
</dbReference>
<organism evidence="14 15">
    <name type="scientific">Escallonia rubra</name>
    <dbReference type="NCBI Taxonomy" id="112253"/>
    <lineage>
        <taxon>Eukaryota</taxon>
        <taxon>Viridiplantae</taxon>
        <taxon>Streptophyta</taxon>
        <taxon>Embryophyta</taxon>
        <taxon>Tracheophyta</taxon>
        <taxon>Spermatophyta</taxon>
        <taxon>Magnoliopsida</taxon>
        <taxon>eudicotyledons</taxon>
        <taxon>Gunneridae</taxon>
        <taxon>Pentapetalae</taxon>
        <taxon>asterids</taxon>
        <taxon>campanulids</taxon>
        <taxon>Escalloniales</taxon>
        <taxon>Escalloniaceae</taxon>
        <taxon>Escallonia</taxon>
    </lineage>
</organism>
<gene>
    <name evidence="14" type="ORF">RJ640_009058</name>
</gene>
<keyword evidence="5" id="KW-0472">Membrane</keyword>
<evidence type="ECO:0000256" key="10">
    <source>
        <dbReference type="ARBA" id="ARBA00023288"/>
    </source>
</evidence>
<dbReference type="Pfam" id="PF14368">
    <property type="entry name" value="LTP_2"/>
    <property type="match status" value="1"/>
</dbReference>
<keyword evidence="4" id="KW-1003">Cell membrane</keyword>
<keyword evidence="5" id="KW-0336">GPI-anchor</keyword>
<keyword evidence="9" id="KW-0325">Glycoprotein</keyword>
<evidence type="ECO:0000256" key="6">
    <source>
        <dbReference type="ARBA" id="ARBA00022729"/>
    </source>
</evidence>
<dbReference type="InterPro" id="IPR043325">
    <property type="entry name" value="LTSS"/>
</dbReference>
<sequence length="183" mass="18100">MATKTVTTLIFVLAIWALTSVESASHHGAPAPAVDCSTVILNMADCLTFVTNDSTLKKPQGACCSGLKTVLKTNAECLCEAFKNSAQLGVTLNVTKALTLPTVCHLSAPSVSNCGLSLGPGAAPAHSPMGMSPGSVAAAPTTGAGASEPTPAPAPASSGSSAFGMSAASLVFTTLVAASFSLF</sequence>
<keyword evidence="7" id="KW-0446">Lipid-binding</keyword>
<dbReference type="EMBL" id="JAVXUO010001022">
    <property type="protein sequence ID" value="KAK2986915.1"/>
    <property type="molecule type" value="Genomic_DNA"/>
</dbReference>
<evidence type="ECO:0000256" key="7">
    <source>
        <dbReference type="ARBA" id="ARBA00023121"/>
    </source>
</evidence>
<dbReference type="CDD" id="cd00010">
    <property type="entry name" value="AAI_LTSS"/>
    <property type="match status" value="1"/>
</dbReference>
<evidence type="ECO:0000256" key="11">
    <source>
        <dbReference type="SAM" id="MobiDB-lite"/>
    </source>
</evidence>
<reference evidence="14" key="1">
    <citation type="submission" date="2022-12" db="EMBL/GenBank/DDBJ databases">
        <title>Draft genome assemblies for two species of Escallonia (Escalloniales).</title>
        <authorList>
            <person name="Chanderbali A."/>
            <person name="Dervinis C."/>
            <person name="Anghel I."/>
            <person name="Soltis D."/>
            <person name="Soltis P."/>
            <person name="Zapata F."/>
        </authorList>
    </citation>
    <scope>NUCLEOTIDE SEQUENCE</scope>
    <source>
        <strain evidence="14">UCBG92.1500</strain>
        <tissue evidence="14">Leaf</tissue>
    </source>
</reference>
<accession>A0AA88RQ55</accession>
<evidence type="ECO:0000256" key="12">
    <source>
        <dbReference type="SAM" id="SignalP"/>
    </source>
</evidence>
<feature type="domain" description="Bifunctional inhibitor/plant lipid transfer protein/seed storage helical" evidence="13">
    <location>
        <begin position="36"/>
        <end position="114"/>
    </location>
</feature>
<dbReference type="InterPro" id="IPR000528">
    <property type="entry name" value="Plant_nsLTP"/>
</dbReference>
<keyword evidence="3" id="KW-0813">Transport</keyword>
<comment type="caution">
    <text evidence="14">The sequence shown here is derived from an EMBL/GenBank/DDBJ whole genome shotgun (WGS) entry which is preliminary data.</text>
</comment>
<dbReference type="Proteomes" id="UP001187471">
    <property type="component" value="Unassembled WGS sequence"/>
</dbReference>
<feature type="compositionally biased region" description="Low complexity" evidence="11">
    <location>
        <begin position="133"/>
        <end position="158"/>
    </location>
</feature>
<evidence type="ECO:0000313" key="15">
    <source>
        <dbReference type="Proteomes" id="UP001187471"/>
    </source>
</evidence>
<dbReference type="InterPro" id="IPR016140">
    <property type="entry name" value="Bifunc_inhib/LTP/seed_store"/>
</dbReference>
<comment type="similarity">
    <text evidence="2">Belongs to the plant LTP family.</text>
</comment>
<keyword evidence="10" id="KW-0449">Lipoprotein</keyword>
<evidence type="ECO:0000256" key="4">
    <source>
        <dbReference type="ARBA" id="ARBA00022475"/>
    </source>
</evidence>
<keyword evidence="8" id="KW-1015">Disulfide bond</keyword>
<dbReference type="GO" id="GO:0098552">
    <property type="term" value="C:side of membrane"/>
    <property type="evidence" value="ECO:0007669"/>
    <property type="project" value="UniProtKB-KW"/>
</dbReference>
<feature type="signal peptide" evidence="12">
    <location>
        <begin position="1"/>
        <end position="23"/>
    </location>
</feature>
<evidence type="ECO:0000256" key="8">
    <source>
        <dbReference type="ARBA" id="ARBA00023157"/>
    </source>
</evidence>
<comment type="subcellular location">
    <subcellularLocation>
        <location evidence="1">Cell membrane</location>
        <topology evidence="1">Lipid-anchor</topology>
        <topology evidence="1">GPI-anchor</topology>
    </subcellularLocation>
</comment>
<evidence type="ECO:0000313" key="14">
    <source>
        <dbReference type="EMBL" id="KAK2986915.1"/>
    </source>
</evidence>
<evidence type="ECO:0000259" key="13">
    <source>
        <dbReference type="SMART" id="SM00499"/>
    </source>
</evidence>
<dbReference type="AlphaFoldDB" id="A0AA88RQ55"/>
<dbReference type="PRINTS" id="PR00382">
    <property type="entry name" value="LIPIDTRNSFER"/>
</dbReference>
<evidence type="ECO:0000256" key="1">
    <source>
        <dbReference type="ARBA" id="ARBA00004609"/>
    </source>
</evidence>
<feature type="region of interest" description="Disordered" evidence="11">
    <location>
        <begin position="125"/>
        <end position="158"/>
    </location>
</feature>
<dbReference type="GO" id="GO:0006869">
    <property type="term" value="P:lipid transport"/>
    <property type="evidence" value="ECO:0007669"/>
    <property type="project" value="InterPro"/>
</dbReference>
<dbReference type="SMART" id="SM00499">
    <property type="entry name" value="AAI"/>
    <property type="match status" value="1"/>
</dbReference>